<dbReference type="AlphaFoldDB" id="A0A5B9W6T2"/>
<dbReference type="Gene3D" id="2.30.130.40">
    <property type="entry name" value="LON domain-like"/>
    <property type="match status" value="1"/>
</dbReference>
<dbReference type="KEGG" id="agv:OJF2_43320"/>
<dbReference type="PANTHER" id="PTHR46732:SF8">
    <property type="entry name" value="ATP-DEPENDENT PROTEASE LA (LON) DOMAIN PROTEIN"/>
    <property type="match status" value="1"/>
</dbReference>
<keyword evidence="2" id="KW-0645">Protease</keyword>
<dbReference type="GO" id="GO:0006508">
    <property type="term" value="P:proteolysis"/>
    <property type="evidence" value="ECO:0007669"/>
    <property type="project" value="UniProtKB-KW"/>
</dbReference>
<dbReference type="InterPro" id="IPR003111">
    <property type="entry name" value="Lon_prtase_N"/>
</dbReference>
<dbReference type="Proteomes" id="UP000324233">
    <property type="component" value="Chromosome"/>
</dbReference>
<sequence length="226" mass="25597">MIVPGFDPRDFSGQTRLFPLPGVVVFPHAVVPLHIFEPRYRQMTEDALESDRLITLVQIRRPPAGEGWKEPVPIEETGCLGQILQHVRLPDGRFNMLLLGLKRVAIRSEVEGPKLYRTAEVDILEDDEPEARDDPRREELVDLFRRFHEERAELGAELIELLEKPLPLGPLSDIMAHALALPPVLKQDLLGETAVDRRVAILLNVLRELVPGGRPKRTFPPPFSLN</sequence>
<dbReference type="EMBL" id="CP042997">
    <property type="protein sequence ID" value="QEH35775.1"/>
    <property type="molecule type" value="Genomic_DNA"/>
</dbReference>
<evidence type="ECO:0000259" key="1">
    <source>
        <dbReference type="PROSITE" id="PS51787"/>
    </source>
</evidence>
<dbReference type="InterPro" id="IPR015947">
    <property type="entry name" value="PUA-like_sf"/>
</dbReference>
<name>A0A5B9W6T2_9BACT</name>
<evidence type="ECO:0000313" key="2">
    <source>
        <dbReference type="EMBL" id="QEH35775.1"/>
    </source>
</evidence>
<proteinExistence type="predicted"/>
<accession>A0A5B9W6T2</accession>
<dbReference type="SUPFAM" id="SSF88697">
    <property type="entry name" value="PUA domain-like"/>
    <property type="match status" value="1"/>
</dbReference>
<keyword evidence="2" id="KW-0378">Hydrolase</keyword>
<dbReference type="InterPro" id="IPR046336">
    <property type="entry name" value="Lon_prtase_N_sf"/>
</dbReference>
<feature type="domain" description="Lon N-terminal" evidence="1">
    <location>
        <begin position="15"/>
        <end position="210"/>
    </location>
</feature>
<reference evidence="2 3" key="1">
    <citation type="submission" date="2019-08" db="EMBL/GenBank/DDBJ databases">
        <title>Deep-cultivation of Planctomycetes and their phenomic and genomic characterization uncovers novel biology.</title>
        <authorList>
            <person name="Wiegand S."/>
            <person name="Jogler M."/>
            <person name="Boedeker C."/>
            <person name="Pinto D."/>
            <person name="Vollmers J."/>
            <person name="Rivas-Marin E."/>
            <person name="Kohn T."/>
            <person name="Peeters S.H."/>
            <person name="Heuer A."/>
            <person name="Rast P."/>
            <person name="Oberbeckmann S."/>
            <person name="Bunk B."/>
            <person name="Jeske O."/>
            <person name="Meyerdierks A."/>
            <person name="Storesund J.E."/>
            <person name="Kallscheuer N."/>
            <person name="Luecker S."/>
            <person name="Lage O.M."/>
            <person name="Pohl T."/>
            <person name="Merkel B.J."/>
            <person name="Hornburger P."/>
            <person name="Mueller R.-W."/>
            <person name="Bruemmer F."/>
            <person name="Labrenz M."/>
            <person name="Spormann A.M."/>
            <person name="Op den Camp H."/>
            <person name="Overmann J."/>
            <person name="Amann R."/>
            <person name="Jetten M.S.M."/>
            <person name="Mascher T."/>
            <person name="Medema M.H."/>
            <person name="Devos D.P."/>
            <person name="Kaster A.-K."/>
            <person name="Ovreas L."/>
            <person name="Rohde M."/>
            <person name="Galperin M.Y."/>
            <person name="Jogler C."/>
        </authorList>
    </citation>
    <scope>NUCLEOTIDE SEQUENCE [LARGE SCALE GENOMIC DNA]</scope>
    <source>
        <strain evidence="2 3">OJF2</strain>
    </source>
</reference>
<dbReference type="RefSeq" id="WP_168221956.1">
    <property type="nucleotide sequence ID" value="NZ_CP042997.1"/>
</dbReference>
<dbReference type="PANTHER" id="PTHR46732">
    <property type="entry name" value="ATP-DEPENDENT PROTEASE LA (LON) DOMAIN PROTEIN"/>
    <property type="match status" value="1"/>
</dbReference>
<dbReference type="PROSITE" id="PS51787">
    <property type="entry name" value="LON_N"/>
    <property type="match status" value="1"/>
</dbReference>
<keyword evidence="3" id="KW-1185">Reference proteome</keyword>
<evidence type="ECO:0000313" key="3">
    <source>
        <dbReference type="Proteomes" id="UP000324233"/>
    </source>
</evidence>
<dbReference type="EC" id="3.4.21.53" evidence="2"/>
<gene>
    <name evidence="2" type="primary">lon_2</name>
    <name evidence="2" type="ORF">OJF2_43320</name>
</gene>
<protein>
    <submittedName>
        <fullName evidence="2">Lon protease</fullName>
        <ecNumber evidence="2">3.4.21.53</ecNumber>
    </submittedName>
</protein>
<dbReference type="SMART" id="SM00464">
    <property type="entry name" value="LON"/>
    <property type="match status" value="1"/>
</dbReference>
<dbReference type="Pfam" id="PF02190">
    <property type="entry name" value="LON_substr_bdg"/>
    <property type="match status" value="1"/>
</dbReference>
<dbReference type="GO" id="GO:0004252">
    <property type="term" value="F:serine-type endopeptidase activity"/>
    <property type="evidence" value="ECO:0007669"/>
    <property type="project" value="UniProtKB-EC"/>
</dbReference>
<organism evidence="2 3">
    <name type="scientific">Aquisphaera giovannonii</name>
    <dbReference type="NCBI Taxonomy" id="406548"/>
    <lineage>
        <taxon>Bacteria</taxon>
        <taxon>Pseudomonadati</taxon>
        <taxon>Planctomycetota</taxon>
        <taxon>Planctomycetia</taxon>
        <taxon>Isosphaerales</taxon>
        <taxon>Isosphaeraceae</taxon>
        <taxon>Aquisphaera</taxon>
    </lineage>
</organism>